<name>A0A067T1C1_GALM3</name>
<evidence type="ECO:0000313" key="2">
    <source>
        <dbReference type="Proteomes" id="UP000027222"/>
    </source>
</evidence>
<protein>
    <recommendedName>
        <fullName evidence="3">F-box domain-containing protein</fullName>
    </recommendedName>
</protein>
<dbReference type="EMBL" id="KL142377">
    <property type="protein sequence ID" value="KDR76945.1"/>
    <property type="molecule type" value="Genomic_DNA"/>
</dbReference>
<dbReference type="AlphaFoldDB" id="A0A067T1C1"/>
<evidence type="ECO:0008006" key="3">
    <source>
        <dbReference type="Google" id="ProtNLM"/>
    </source>
</evidence>
<dbReference type="HOGENOM" id="CLU_969925_0_0_1"/>
<dbReference type="Gene3D" id="1.20.1280.50">
    <property type="match status" value="1"/>
</dbReference>
<accession>A0A067T1C1</accession>
<keyword evidence="2" id="KW-1185">Reference proteome</keyword>
<dbReference type="Proteomes" id="UP000027222">
    <property type="component" value="Unassembled WGS sequence"/>
</dbReference>
<organism evidence="1 2">
    <name type="scientific">Galerina marginata (strain CBS 339.88)</name>
    <dbReference type="NCBI Taxonomy" id="685588"/>
    <lineage>
        <taxon>Eukaryota</taxon>
        <taxon>Fungi</taxon>
        <taxon>Dikarya</taxon>
        <taxon>Basidiomycota</taxon>
        <taxon>Agaricomycotina</taxon>
        <taxon>Agaricomycetes</taxon>
        <taxon>Agaricomycetidae</taxon>
        <taxon>Agaricales</taxon>
        <taxon>Agaricineae</taxon>
        <taxon>Strophariaceae</taxon>
        <taxon>Galerina</taxon>
    </lineage>
</organism>
<evidence type="ECO:0000313" key="1">
    <source>
        <dbReference type="EMBL" id="KDR76945.1"/>
    </source>
</evidence>
<gene>
    <name evidence="1" type="ORF">GALMADRAFT_278862</name>
</gene>
<proteinExistence type="predicted"/>
<reference evidence="2" key="1">
    <citation type="journal article" date="2014" name="Proc. Natl. Acad. Sci. U.S.A.">
        <title>Extensive sampling of basidiomycete genomes demonstrates inadequacy of the white-rot/brown-rot paradigm for wood decay fungi.</title>
        <authorList>
            <person name="Riley R."/>
            <person name="Salamov A.A."/>
            <person name="Brown D.W."/>
            <person name="Nagy L.G."/>
            <person name="Floudas D."/>
            <person name="Held B.W."/>
            <person name="Levasseur A."/>
            <person name="Lombard V."/>
            <person name="Morin E."/>
            <person name="Otillar R."/>
            <person name="Lindquist E.A."/>
            <person name="Sun H."/>
            <person name="LaButti K.M."/>
            <person name="Schmutz J."/>
            <person name="Jabbour D."/>
            <person name="Luo H."/>
            <person name="Baker S.E."/>
            <person name="Pisabarro A.G."/>
            <person name="Walton J.D."/>
            <person name="Blanchette R.A."/>
            <person name="Henrissat B."/>
            <person name="Martin F."/>
            <person name="Cullen D."/>
            <person name="Hibbett D.S."/>
            <person name="Grigoriev I.V."/>
        </authorList>
    </citation>
    <scope>NUCLEOTIDE SEQUENCE [LARGE SCALE GENOMIC DNA]</scope>
    <source>
        <strain evidence="2">CBS 339.88</strain>
    </source>
</reference>
<sequence length="266" mass="30355">MAGRNDSNHGLESPKDAAISRLHPDLLWLIFTMNSEIPPSTHVHDRLATARATSQVCRQWREMVLRSSALWGKLIDLDLLHQPNWRDEVLSRTGDSLLWIQGKVSLSNREFFLTLLDQHWTRVQKMDICCTLKVFLSGYQDLEPLYRPAPHLQTIRISGSAGYNNESSYSSGTLFSDAAPNLREFGAPDFMLHPRAPWLSNICKMTFPFNFTIPEMFNALEMMPLLEYLSVIQVGPHDSINPDNLLFPTLPQIVLPRLTELNLRGE</sequence>
<dbReference type="OrthoDB" id="3066755at2759"/>
<feature type="non-terminal residue" evidence="1">
    <location>
        <position position="266"/>
    </location>
</feature>